<feature type="compositionally biased region" description="Low complexity" evidence="1">
    <location>
        <begin position="49"/>
        <end position="62"/>
    </location>
</feature>
<accession>A0A1H3DBY6</accession>
<dbReference type="PANTHER" id="PTHR43649:SF12">
    <property type="entry name" value="DIACETYLCHITOBIOSE BINDING PROTEIN DASA"/>
    <property type="match status" value="1"/>
</dbReference>
<dbReference type="OrthoDB" id="18034at2157"/>
<dbReference type="Gene3D" id="3.40.190.10">
    <property type="entry name" value="Periplasmic binding protein-like II"/>
    <property type="match status" value="1"/>
</dbReference>
<gene>
    <name evidence="2" type="ORF">SAMN04487946_101484</name>
</gene>
<evidence type="ECO:0000256" key="1">
    <source>
        <dbReference type="SAM" id="MobiDB-lite"/>
    </source>
</evidence>
<evidence type="ECO:0000313" key="2">
    <source>
        <dbReference type="EMBL" id="SDX64032.1"/>
    </source>
</evidence>
<dbReference type="SUPFAM" id="SSF53850">
    <property type="entry name" value="Periplasmic binding protein-like II"/>
    <property type="match status" value="1"/>
</dbReference>
<feature type="region of interest" description="Disordered" evidence="1">
    <location>
        <begin position="34"/>
        <end position="64"/>
    </location>
</feature>
<evidence type="ECO:0000313" key="3">
    <source>
        <dbReference type="Proteomes" id="UP000199170"/>
    </source>
</evidence>
<dbReference type="AlphaFoldDB" id="A0A1H3DBY6"/>
<feature type="compositionally biased region" description="Gly residues" evidence="1">
    <location>
        <begin position="34"/>
        <end position="48"/>
    </location>
</feature>
<organism evidence="2 3">
    <name type="scientific">Halobellus clavatus</name>
    <dbReference type="NCBI Taxonomy" id="660517"/>
    <lineage>
        <taxon>Archaea</taxon>
        <taxon>Methanobacteriati</taxon>
        <taxon>Methanobacteriota</taxon>
        <taxon>Stenosarchaea group</taxon>
        <taxon>Halobacteria</taxon>
        <taxon>Halobacteriales</taxon>
        <taxon>Haloferacaceae</taxon>
        <taxon>Halobellus</taxon>
    </lineage>
</organism>
<keyword evidence="3" id="KW-1185">Reference proteome</keyword>
<sequence>MKMVRYLDTVSRRDALKAVGGASTVGIGALAGCSGNGGDDTETSGGGDSTTSSGTSASTDNGMPDLSGEDIHFITVAQVDNIQELWRSIASDFEDATGANMEVEFVTTGVSSLDRIIQLIQAGDPPEVSIQSFGEAMILRNRGVLTPLSGTYDRVAESLGDATDVVQNIIEVEGERWMLPFLHNISTFSYRSDLSDTVPDTWEKATQYAREVDQMDSDIRGTYVPIMTGSASTVRFLAWFWMNGGSITEWEDDRVRINMGDDPYRGRVIEMLNFFADRQQYSPPGEGSGWATTQNILQSEQAASTWYAGVRTKNAAIRNDRPFAEDIELVPGMPAKRRDDAAEGSAEGFVAYENANTEAAKAFIRYATNQEFVTNLLLELSPVQNIPSWPTVKQSDRYREGIFSTDLFQQGWTEEQFNSYQDEAFSKLTHKTVEAGTTEPPNPYTSVYYSEPIWNLQNDVLLNDENPADVIDGRIEELRQVAEDAQG</sequence>
<dbReference type="Pfam" id="PF01547">
    <property type="entry name" value="SBP_bac_1"/>
    <property type="match status" value="1"/>
</dbReference>
<dbReference type="PANTHER" id="PTHR43649">
    <property type="entry name" value="ARABINOSE-BINDING PROTEIN-RELATED"/>
    <property type="match status" value="1"/>
</dbReference>
<reference evidence="3" key="1">
    <citation type="submission" date="2016-10" db="EMBL/GenBank/DDBJ databases">
        <authorList>
            <person name="Varghese N."/>
            <person name="Submissions S."/>
        </authorList>
    </citation>
    <scope>NUCLEOTIDE SEQUENCE [LARGE SCALE GENOMIC DNA]</scope>
    <source>
        <strain evidence="3">CGMCC 1.10118</strain>
    </source>
</reference>
<name>A0A1H3DBY6_9EURY</name>
<proteinExistence type="predicted"/>
<protein>
    <submittedName>
        <fullName evidence="2">ABC-type glycerol-3-phosphate transport system, substrate-binding protein</fullName>
    </submittedName>
</protein>
<dbReference type="RefSeq" id="WP_089764724.1">
    <property type="nucleotide sequence ID" value="NZ_FNPB01000001.1"/>
</dbReference>
<dbReference type="EMBL" id="FNPB01000001">
    <property type="protein sequence ID" value="SDX64032.1"/>
    <property type="molecule type" value="Genomic_DNA"/>
</dbReference>
<dbReference type="Proteomes" id="UP000199170">
    <property type="component" value="Unassembled WGS sequence"/>
</dbReference>
<dbReference type="PROSITE" id="PS51257">
    <property type="entry name" value="PROKAR_LIPOPROTEIN"/>
    <property type="match status" value="1"/>
</dbReference>
<dbReference type="InterPro" id="IPR006059">
    <property type="entry name" value="SBP"/>
</dbReference>
<dbReference type="InterPro" id="IPR050490">
    <property type="entry name" value="Bact_solute-bd_prot1"/>
</dbReference>
<dbReference type="STRING" id="660517.SAMN04487946_101484"/>